<comment type="caution">
    <text evidence="3">The sequence shown here is derived from an EMBL/GenBank/DDBJ whole genome shotgun (WGS) entry which is preliminary data.</text>
</comment>
<dbReference type="Pfam" id="PF07386">
    <property type="entry name" value="DUF1499"/>
    <property type="match status" value="1"/>
</dbReference>
<keyword evidence="2" id="KW-0812">Transmembrane</keyword>
<reference evidence="3 4" key="1">
    <citation type="journal article" date="2016" name="Syst. Appl. Microbiol.">
        <title>Pararhizobium polonicum sp. nov. isolated from tumors on stone fruit rootstocks.</title>
        <authorList>
            <person name="Pulawska J."/>
            <person name="Kuzmanovic N."/>
            <person name="Willems A."/>
            <person name="Pothier J.F."/>
        </authorList>
    </citation>
    <scope>NUCLEOTIDE SEQUENCE [LARGE SCALE GENOMIC DNA]</scope>
    <source>
        <strain evidence="3 4">F5.1</strain>
    </source>
</reference>
<name>A0A1C7NVD7_9HYPH</name>
<dbReference type="RefSeq" id="WP_068957625.1">
    <property type="nucleotide sequence ID" value="NZ_LGLV01000017.1"/>
</dbReference>
<proteinExistence type="predicted"/>
<dbReference type="OrthoDB" id="1523552at2"/>
<evidence type="ECO:0000256" key="2">
    <source>
        <dbReference type="SAM" id="Phobius"/>
    </source>
</evidence>
<gene>
    <name evidence="3" type="ORF">ADU59_24830</name>
</gene>
<feature type="region of interest" description="Disordered" evidence="1">
    <location>
        <begin position="199"/>
        <end position="230"/>
    </location>
</feature>
<organism evidence="3 4">
    <name type="scientific">Pararhizobium polonicum</name>
    <dbReference type="NCBI Taxonomy" id="1612624"/>
    <lineage>
        <taxon>Bacteria</taxon>
        <taxon>Pseudomonadati</taxon>
        <taxon>Pseudomonadota</taxon>
        <taxon>Alphaproteobacteria</taxon>
        <taxon>Hyphomicrobiales</taxon>
        <taxon>Rhizobiaceae</taxon>
        <taxon>Rhizobium/Agrobacterium group</taxon>
        <taxon>Pararhizobium</taxon>
    </lineage>
</organism>
<protein>
    <submittedName>
        <fullName evidence="3">Membrane protein</fullName>
    </submittedName>
</protein>
<feature type="transmembrane region" description="Helical" evidence="2">
    <location>
        <begin position="74"/>
        <end position="98"/>
    </location>
</feature>
<dbReference type="Proteomes" id="UP000093111">
    <property type="component" value="Unassembled WGS sequence"/>
</dbReference>
<dbReference type="InterPro" id="IPR010865">
    <property type="entry name" value="DUF1499"/>
</dbReference>
<dbReference type="AlphaFoldDB" id="A0A1C7NVD7"/>
<evidence type="ECO:0000256" key="1">
    <source>
        <dbReference type="SAM" id="MobiDB-lite"/>
    </source>
</evidence>
<keyword evidence="2" id="KW-0472">Membrane</keyword>
<keyword evidence="2" id="KW-1133">Transmembrane helix</keyword>
<keyword evidence="4" id="KW-1185">Reference proteome</keyword>
<dbReference type="STRING" id="1612624.ADU59_24830"/>
<evidence type="ECO:0000313" key="3">
    <source>
        <dbReference type="EMBL" id="OBZ92939.1"/>
    </source>
</evidence>
<feature type="transmembrane region" description="Helical" evidence="2">
    <location>
        <begin position="43"/>
        <end position="67"/>
    </location>
</feature>
<dbReference type="PATRIC" id="fig|1612624.7.peg.2669"/>
<evidence type="ECO:0000313" key="4">
    <source>
        <dbReference type="Proteomes" id="UP000093111"/>
    </source>
</evidence>
<sequence>MMIKYERPTSLAARWARRIARFAFGLFVAAVLAHRFGPLVTPNFVALAALSTGLAVLAVVLAIVGFVRLWQVAAVGGIASFVALLYAVLPIGVAGFTLGEYFSKPAIYDVSTDTVTPPPWIKPPDVPQGWLKRPREVTPEDREAQIAAYPGLTGRRYDGALDRVFQGVKVVAEQTGIRIVAQEGAENAEADLEDMAVKPSDAAPADTDPDDVPIPLSRPQMVPGDMRPGRRSTDILVQGEWRTPIVGFRLDVLIRLREEAETTFVDMRVASRYGAHDLGLGAAFADQFLHALDAELLGIAGD</sequence>
<dbReference type="EMBL" id="LGLV01000017">
    <property type="protein sequence ID" value="OBZ92939.1"/>
    <property type="molecule type" value="Genomic_DNA"/>
</dbReference>
<accession>A0A1C7NVD7</accession>